<sequence length="135" mass="15099">MDSNGISTNISSIPLGRRTAAKLLDSGNLELRDMSSGDLLWQSFDYPSDTFLPGMKLGFDDVTGRVWTLSSWRSTSDPSPGQFQVILDPNRTTEFLTMQGSQKYWTSGPWTGQVFLYVPEIRTNGVYMFGRDGDL</sequence>
<dbReference type="InterPro" id="IPR036426">
    <property type="entry name" value="Bulb-type_lectin_dom_sf"/>
</dbReference>
<evidence type="ECO:0000313" key="3">
    <source>
        <dbReference type="Proteomes" id="UP001419268"/>
    </source>
</evidence>
<dbReference type="PANTHER" id="PTHR32444">
    <property type="entry name" value="BULB-TYPE LECTIN DOMAIN-CONTAINING PROTEIN"/>
    <property type="match status" value="1"/>
</dbReference>
<dbReference type="Proteomes" id="UP001419268">
    <property type="component" value="Unassembled WGS sequence"/>
</dbReference>
<proteinExistence type="predicted"/>
<gene>
    <name evidence="2" type="ORF">Scep_008918</name>
</gene>
<evidence type="ECO:0000259" key="1">
    <source>
        <dbReference type="Pfam" id="PF01453"/>
    </source>
</evidence>
<reference evidence="2 3" key="1">
    <citation type="submission" date="2024-01" db="EMBL/GenBank/DDBJ databases">
        <title>Genome assemblies of Stephania.</title>
        <authorList>
            <person name="Yang L."/>
        </authorList>
    </citation>
    <scope>NUCLEOTIDE SEQUENCE [LARGE SCALE GENOMIC DNA]</scope>
    <source>
        <strain evidence="2">JXDWG</strain>
        <tissue evidence="2">Leaf</tissue>
    </source>
</reference>
<keyword evidence="3" id="KW-1185">Reference proteome</keyword>
<dbReference type="SUPFAM" id="SSF51110">
    <property type="entry name" value="alpha-D-mannose-specific plant lectins"/>
    <property type="match status" value="1"/>
</dbReference>
<dbReference type="Pfam" id="PF01453">
    <property type="entry name" value="B_lectin"/>
    <property type="match status" value="1"/>
</dbReference>
<protein>
    <recommendedName>
        <fullName evidence="1">Bulb-type lectin domain-containing protein</fullName>
    </recommendedName>
</protein>
<feature type="domain" description="Bulb-type lectin" evidence="1">
    <location>
        <begin position="16"/>
        <end position="73"/>
    </location>
</feature>
<dbReference type="PANTHER" id="PTHR32444:SF247">
    <property type="entry name" value="OS01G0958200 PROTEIN"/>
    <property type="match status" value="1"/>
</dbReference>
<dbReference type="EMBL" id="JBBNAG010000004">
    <property type="protein sequence ID" value="KAK9139237.1"/>
    <property type="molecule type" value="Genomic_DNA"/>
</dbReference>
<name>A0AAP0PCL9_9MAGN</name>
<evidence type="ECO:0000313" key="2">
    <source>
        <dbReference type="EMBL" id="KAK9139237.1"/>
    </source>
</evidence>
<accession>A0AAP0PCL9</accession>
<organism evidence="2 3">
    <name type="scientific">Stephania cephalantha</name>
    <dbReference type="NCBI Taxonomy" id="152367"/>
    <lineage>
        <taxon>Eukaryota</taxon>
        <taxon>Viridiplantae</taxon>
        <taxon>Streptophyta</taxon>
        <taxon>Embryophyta</taxon>
        <taxon>Tracheophyta</taxon>
        <taxon>Spermatophyta</taxon>
        <taxon>Magnoliopsida</taxon>
        <taxon>Ranunculales</taxon>
        <taxon>Menispermaceae</taxon>
        <taxon>Menispermoideae</taxon>
        <taxon>Cissampelideae</taxon>
        <taxon>Stephania</taxon>
    </lineage>
</organism>
<dbReference type="AlphaFoldDB" id="A0AAP0PCL9"/>
<dbReference type="InterPro" id="IPR001480">
    <property type="entry name" value="Bulb-type_lectin_dom"/>
</dbReference>
<comment type="caution">
    <text evidence="2">The sequence shown here is derived from an EMBL/GenBank/DDBJ whole genome shotgun (WGS) entry which is preliminary data.</text>
</comment>